<reference evidence="1" key="1">
    <citation type="submission" date="2020-08" db="EMBL/GenBank/DDBJ databases">
        <title>Multicomponent nature underlies the extraordinary mechanical properties of spider dragline silk.</title>
        <authorList>
            <person name="Kono N."/>
            <person name="Nakamura H."/>
            <person name="Mori M."/>
            <person name="Yoshida Y."/>
            <person name="Ohtoshi R."/>
            <person name="Malay A.D."/>
            <person name="Moran D.A.P."/>
            <person name="Tomita M."/>
            <person name="Numata K."/>
            <person name="Arakawa K."/>
        </authorList>
    </citation>
    <scope>NUCLEOTIDE SEQUENCE</scope>
</reference>
<evidence type="ECO:0000313" key="2">
    <source>
        <dbReference type="Proteomes" id="UP000887013"/>
    </source>
</evidence>
<evidence type="ECO:0000313" key="1">
    <source>
        <dbReference type="EMBL" id="GFT22736.1"/>
    </source>
</evidence>
<dbReference type="AlphaFoldDB" id="A0A8X6TJ00"/>
<sequence>MVYRSSEISDILGKSQEVSDFVEKRHPEKLSTGRASALFDDRCLTFFRNILKRRQKQTSLDRYLVKHHVCAHTIHCLVGSVLLAFEGIISEKYRPESLIGTGEQLGLPIHEEVSW</sequence>
<proteinExistence type="predicted"/>
<protein>
    <submittedName>
        <fullName evidence="1">Uncharacterized protein</fullName>
    </submittedName>
</protein>
<dbReference type="EMBL" id="BMAW01106151">
    <property type="protein sequence ID" value="GFT22736.1"/>
    <property type="molecule type" value="Genomic_DNA"/>
</dbReference>
<dbReference type="OrthoDB" id="7607518at2759"/>
<organism evidence="1 2">
    <name type="scientific">Nephila pilipes</name>
    <name type="common">Giant wood spider</name>
    <name type="synonym">Nephila maculata</name>
    <dbReference type="NCBI Taxonomy" id="299642"/>
    <lineage>
        <taxon>Eukaryota</taxon>
        <taxon>Metazoa</taxon>
        <taxon>Ecdysozoa</taxon>
        <taxon>Arthropoda</taxon>
        <taxon>Chelicerata</taxon>
        <taxon>Arachnida</taxon>
        <taxon>Araneae</taxon>
        <taxon>Araneomorphae</taxon>
        <taxon>Entelegynae</taxon>
        <taxon>Araneoidea</taxon>
        <taxon>Nephilidae</taxon>
        <taxon>Nephila</taxon>
    </lineage>
</organism>
<keyword evidence="2" id="KW-1185">Reference proteome</keyword>
<accession>A0A8X6TJ00</accession>
<dbReference type="Proteomes" id="UP000887013">
    <property type="component" value="Unassembled WGS sequence"/>
</dbReference>
<name>A0A8X6TJ00_NEPPI</name>
<comment type="caution">
    <text evidence="1">The sequence shown here is derived from an EMBL/GenBank/DDBJ whole genome shotgun (WGS) entry which is preliminary data.</text>
</comment>
<gene>
    <name evidence="1" type="ORF">NPIL_413651</name>
</gene>